<proteinExistence type="predicted"/>
<name>A0A842IA26_9RHOB</name>
<sequence length="94" mass="10346">MAVWKRYMIERDIPGIGEFSVTELCGAARASNQALSTIGSGIQWQHSYVANDKTFCVYLAESEDAIRRHSDLSGIPFGKITEVAQIIDPLTANN</sequence>
<dbReference type="RefSeq" id="WP_185798501.1">
    <property type="nucleotide sequence ID" value="NZ_JACLQD010000004.1"/>
</dbReference>
<evidence type="ECO:0000313" key="1">
    <source>
        <dbReference type="EMBL" id="MBC2836902.1"/>
    </source>
</evidence>
<dbReference type="InterPro" id="IPR025336">
    <property type="entry name" value="SCO4226-like"/>
</dbReference>
<reference evidence="1 2" key="1">
    <citation type="journal article" date="2017" name="Int. J. Syst. Evol. Microbiol.">
        <title>Gemmobacter straminiformis sp. nov., isolated from an artificial fountain.</title>
        <authorList>
            <person name="Kang J.Y."/>
            <person name="Kim M.J."/>
            <person name="Chun J."/>
            <person name="Son K.P."/>
            <person name="Jahng K.Y."/>
        </authorList>
    </citation>
    <scope>NUCLEOTIDE SEQUENCE [LARGE SCALE GENOMIC DNA]</scope>
    <source>
        <strain evidence="1 2">CAM-8</strain>
    </source>
</reference>
<comment type="caution">
    <text evidence="1">The sequence shown here is derived from an EMBL/GenBank/DDBJ whole genome shotgun (WGS) entry which is preliminary data.</text>
</comment>
<organism evidence="1 2">
    <name type="scientific">Paragemmobacter straminiformis</name>
    <dbReference type="NCBI Taxonomy" id="2045119"/>
    <lineage>
        <taxon>Bacteria</taxon>
        <taxon>Pseudomonadati</taxon>
        <taxon>Pseudomonadota</taxon>
        <taxon>Alphaproteobacteria</taxon>
        <taxon>Rhodobacterales</taxon>
        <taxon>Paracoccaceae</taxon>
        <taxon>Paragemmobacter</taxon>
    </lineage>
</organism>
<protein>
    <submittedName>
        <fullName evidence="1">DUF4242 domain-containing protein</fullName>
    </submittedName>
</protein>
<dbReference type="Pfam" id="PF14026">
    <property type="entry name" value="SCO4226-like"/>
    <property type="match status" value="1"/>
</dbReference>
<dbReference type="AlphaFoldDB" id="A0A842IA26"/>
<keyword evidence="2" id="KW-1185">Reference proteome</keyword>
<gene>
    <name evidence="1" type="ORF">H7F16_15390</name>
</gene>
<evidence type="ECO:0000313" key="2">
    <source>
        <dbReference type="Proteomes" id="UP000555411"/>
    </source>
</evidence>
<dbReference type="Proteomes" id="UP000555411">
    <property type="component" value="Unassembled WGS sequence"/>
</dbReference>
<accession>A0A842IA26</accession>
<dbReference type="EMBL" id="JACLQD010000004">
    <property type="protein sequence ID" value="MBC2836902.1"/>
    <property type="molecule type" value="Genomic_DNA"/>
</dbReference>